<dbReference type="InterPro" id="IPR012902">
    <property type="entry name" value="N_methyl_site"/>
</dbReference>
<dbReference type="Pfam" id="PF07963">
    <property type="entry name" value="N_methyl"/>
    <property type="match status" value="1"/>
</dbReference>
<keyword evidence="1" id="KW-0488">Methylation</keyword>
<protein>
    <recommendedName>
        <fullName evidence="5">Prepilin-type cleavage/methylation domain-containing protein</fullName>
    </recommendedName>
</protein>
<evidence type="ECO:0008006" key="5">
    <source>
        <dbReference type="Google" id="ProtNLM"/>
    </source>
</evidence>
<keyword evidence="2" id="KW-0812">Transmembrane</keyword>
<dbReference type="KEGG" id="opf:CBP31_10345"/>
<dbReference type="EMBL" id="CP021377">
    <property type="protein sequence ID" value="ART82976.1"/>
    <property type="molecule type" value="Genomic_DNA"/>
</dbReference>
<gene>
    <name evidence="3" type="ORF">CBP31_10345</name>
</gene>
<dbReference type="Gene3D" id="3.30.700.10">
    <property type="entry name" value="Glycoprotein, Type 4 Pilin"/>
    <property type="match status" value="1"/>
</dbReference>
<name>A0A1Y0D728_9GAMM</name>
<sequence>MSRIEYASQTAEQSGFSLVELLIVATIIAILGALAYPSFSAYLLKNQRLAAQKSLYALQLQQEEWRISHAQYATDISDLDPRLADHTHYSFSITQASSSHYQLTATVKAGLAQAQDRQGAQSCQTLTLNRSHEKTPVECWE</sequence>
<dbReference type="Pfam" id="PF16732">
    <property type="entry name" value="ComP_DUS"/>
    <property type="match status" value="1"/>
</dbReference>
<dbReference type="RefSeq" id="WP_087037019.1">
    <property type="nucleotide sequence ID" value="NZ_CP021377.1"/>
</dbReference>
<evidence type="ECO:0000256" key="2">
    <source>
        <dbReference type="SAM" id="Phobius"/>
    </source>
</evidence>
<dbReference type="AlphaFoldDB" id="A0A1Y0D728"/>
<feature type="transmembrane region" description="Helical" evidence="2">
    <location>
        <begin position="21"/>
        <end position="44"/>
    </location>
</feature>
<dbReference type="SUPFAM" id="SSF54523">
    <property type="entry name" value="Pili subunits"/>
    <property type="match status" value="1"/>
</dbReference>
<dbReference type="InterPro" id="IPR000983">
    <property type="entry name" value="Bac_GSPG_pilin"/>
</dbReference>
<dbReference type="GO" id="GO:0015628">
    <property type="term" value="P:protein secretion by the type II secretion system"/>
    <property type="evidence" value="ECO:0007669"/>
    <property type="project" value="InterPro"/>
</dbReference>
<keyword evidence="2" id="KW-1133">Transmembrane helix</keyword>
<dbReference type="GO" id="GO:0043683">
    <property type="term" value="P:type IV pilus assembly"/>
    <property type="evidence" value="ECO:0007669"/>
    <property type="project" value="InterPro"/>
</dbReference>
<keyword evidence="2" id="KW-0472">Membrane</keyword>
<proteinExistence type="predicted"/>
<dbReference type="InterPro" id="IPR045584">
    <property type="entry name" value="Pilin-like"/>
</dbReference>
<evidence type="ECO:0000256" key="1">
    <source>
        <dbReference type="ARBA" id="ARBA00022481"/>
    </source>
</evidence>
<dbReference type="GO" id="GO:0015627">
    <property type="term" value="C:type II protein secretion system complex"/>
    <property type="evidence" value="ECO:0007669"/>
    <property type="project" value="InterPro"/>
</dbReference>
<dbReference type="PROSITE" id="PS00409">
    <property type="entry name" value="PROKAR_NTER_METHYL"/>
    <property type="match status" value="1"/>
</dbReference>
<dbReference type="NCBIfam" id="TIGR02532">
    <property type="entry name" value="IV_pilin_GFxxxE"/>
    <property type="match status" value="1"/>
</dbReference>
<accession>A0A1Y0D728</accession>
<dbReference type="OrthoDB" id="5296638at2"/>
<dbReference type="PRINTS" id="PR00813">
    <property type="entry name" value="BCTERIALGSPG"/>
</dbReference>
<evidence type="ECO:0000313" key="4">
    <source>
        <dbReference type="Proteomes" id="UP000243937"/>
    </source>
</evidence>
<evidence type="ECO:0000313" key="3">
    <source>
        <dbReference type="EMBL" id="ART82976.1"/>
    </source>
</evidence>
<dbReference type="InterPro" id="IPR031982">
    <property type="entry name" value="PilE-like"/>
</dbReference>
<organism evidence="3 4">
    <name type="scientific">Oceanisphaera profunda</name>
    <dbReference type="NCBI Taxonomy" id="1416627"/>
    <lineage>
        <taxon>Bacteria</taxon>
        <taxon>Pseudomonadati</taxon>
        <taxon>Pseudomonadota</taxon>
        <taxon>Gammaproteobacteria</taxon>
        <taxon>Aeromonadales</taxon>
        <taxon>Aeromonadaceae</taxon>
        <taxon>Oceanisphaera</taxon>
    </lineage>
</organism>
<reference evidence="3 4" key="1">
    <citation type="journal article" date="2014" name="Int. J. Syst. Evol. Microbiol.">
        <title>Oceanisphaera profunda sp. nov., a marine bacterium isolated from deep-sea sediment, and emended description of the genus Oceanisphaera.</title>
        <authorList>
            <person name="Xu Z."/>
            <person name="Zhang X.Y."/>
            <person name="Su H.N."/>
            <person name="Yu Z.C."/>
            <person name="Liu C."/>
            <person name="Li H."/>
            <person name="Chen X.L."/>
            <person name="Song X.Y."/>
            <person name="Xie B.B."/>
            <person name="Qin Q.L."/>
            <person name="Zhou B.C."/>
            <person name="Shi M."/>
            <person name="Huang Y."/>
            <person name="Zhang Y.Z."/>
        </authorList>
    </citation>
    <scope>NUCLEOTIDE SEQUENCE [LARGE SCALE GENOMIC DNA]</scope>
    <source>
        <strain evidence="3 4">SM1222</strain>
    </source>
</reference>
<keyword evidence="4" id="KW-1185">Reference proteome</keyword>
<dbReference type="Proteomes" id="UP000243937">
    <property type="component" value="Chromosome"/>
</dbReference>